<evidence type="ECO:0000313" key="2">
    <source>
        <dbReference type="EMBL" id="CDQ99928.1"/>
    </source>
</evidence>
<accession>A0A060Z765</accession>
<dbReference type="AlphaFoldDB" id="A0A060Z765"/>
<dbReference type="SUPFAM" id="SSF47576">
    <property type="entry name" value="Calponin-homology domain, CH-domain"/>
    <property type="match status" value="1"/>
</dbReference>
<dbReference type="Pfam" id="PF00307">
    <property type="entry name" value="CH"/>
    <property type="match status" value="1"/>
</dbReference>
<sequence>MEVREPQPRSPLPKLLRQESFSRSSKLLSWCQQQTQGYRGVAVSDLTTSWKSGLALCAVIHHYRPDLM</sequence>
<dbReference type="PANTHER" id="PTHR23167:SF51">
    <property type="entry name" value="[F-ACTIN]-MONOOXYGENASE MICAL3"/>
    <property type="match status" value="1"/>
</dbReference>
<dbReference type="InterPro" id="IPR001715">
    <property type="entry name" value="CH_dom"/>
</dbReference>
<evidence type="ECO:0000313" key="3">
    <source>
        <dbReference type="Proteomes" id="UP000193380"/>
    </source>
</evidence>
<dbReference type="EMBL" id="FR951335">
    <property type="protein sequence ID" value="CDQ99928.1"/>
    <property type="molecule type" value="Genomic_DNA"/>
</dbReference>
<reference evidence="2" key="2">
    <citation type="submission" date="2014-03" db="EMBL/GenBank/DDBJ databases">
        <authorList>
            <person name="Genoscope - CEA"/>
        </authorList>
    </citation>
    <scope>NUCLEOTIDE SEQUENCE</scope>
</reference>
<feature type="domain" description="Calponin-homology (CH)" evidence="1">
    <location>
        <begin position="21"/>
        <end position="68"/>
    </location>
</feature>
<gene>
    <name evidence="2" type="ORF">GSONMT00034971001</name>
</gene>
<dbReference type="Gene3D" id="1.10.418.10">
    <property type="entry name" value="Calponin-like domain"/>
    <property type="match status" value="1"/>
</dbReference>
<name>A0A060Z765_ONCMY</name>
<dbReference type="PANTHER" id="PTHR23167">
    <property type="entry name" value="CALPONIN HOMOLOGY DOMAIN-CONTAINING PROTEIN DDB_G0272472-RELATED"/>
    <property type="match status" value="1"/>
</dbReference>
<dbReference type="PROSITE" id="PS50021">
    <property type="entry name" value="CH"/>
    <property type="match status" value="1"/>
</dbReference>
<dbReference type="InterPro" id="IPR036872">
    <property type="entry name" value="CH_dom_sf"/>
</dbReference>
<dbReference type="PaxDb" id="8022-A0A060Z765"/>
<evidence type="ECO:0000259" key="1">
    <source>
        <dbReference type="PROSITE" id="PS50021"/>
    </source>
</evidence>
<proteinExistence type="predicted"/>
<protein>
    <recommendedName>
        <fullName evidence="1">Calponin-homology (CH) domain-containing protein</fullName>
    </recommendedName>
</protein>
<dbReference type="Proteomes" id="UP000193380">
    <property type="component" value="Unassembled WGS sequence"/>
</dbReference>
<reference evidence="2" key="1">
    <citation type="journal article" date="2014" name="Nat. Commun.">
        <title>The rainbow trout genome provides novel insights into evolution after whole-genome duplication in vertebrates.</title>
        <authorList>
            <person name="Berthelot C."/>
            <person name="Brunet F."/>
            <person name="Chalopin D."/>
            <person name="Juanchich A."/>
            <person name="Bernard M."/>
            <person name="Noel B."/>
            <person name="Bento P."/>
            <person name="Da Silva C."/>
            <person name="Labadie K."/>
            <person name="Alberti A."/>
            <person name="Aury J.M."/>
            <person name="Louis A."/>
            <person name="Dehais P."/>
            <person name="Bardou P."/>
            <person name="Montfort J."/>
            <person name="Klopp C."/>
            <person name="Cabau C."/>
            <person name="Gaspin C."/>
            <person name="Thorgaard G.H."/>
            <person name="Boussaha M."/>
            <person name="Quillet E."/>
            <person name="Guyomard R."/>
            <person name="Galiana D."/>
            <person name="Bobe J."/>
            <person name="Volff J.N."/>
            <person name="Genet C."/>
            <person name="Wincker P."/>
            <person name="Jaillon O."/>
            <person name="Roest Crollius H."/>
            <person name="Guiguen Y."/>
        </authorList>
    </citation>
    <scope>NUCLEOTIDE SEQUENCE [LARGE SCALE GENOMIC DNA]</scope>
</reference>
<organism evidence="2 3">
    <name type="scientific">Oncorhynchus mykiss</name>
    <name type="common">Rainbow trout</name>
    <name type="synonym">Salmo gairdneri</name>
    <dbReference type="NCBI Taxonomy" id="8022"/>
    <lineage>
        <taxon>Eukaryota</taxon>
        <taxon>Metazoa</taxon>
        <taxon>Chordata</taxon>
        <taxon>Craniata</taxon>
        <taxon>Vertebrata</taxon>
        <taxon>Euteleostomi</taxon>
        <taxon>Actinopterygii</taxon>
        <taxon>Neopterygii</taxon>
        <taxon>Teleostei</taxon>
        <taxon>Protacanthopterygii</taxon>
        <taxon>Salmoniformes</taxon>
        <taxon>Salmonidae</taxon>
        <taxon>Salmoninae</taxon>
        <taxon>Oncorhynchus</taxon>
    </lineage>
</organism>
<dbReference type="STRING" id="8022.A0A060Z765"/>
<dbReference type="InterPro" id="IPR050540">
    <property type="entry name" value="F-actin_Monoox_Mical"/>
</dbReference>